<dbReference type="PANTHER" id="PTHR42872">
    <property type="entry name" value="PROTEIN-GLUTAMATE METHYLESTERASE/PROTEIN-GLUTAMINE GLUTAMINASE"/>
    <property type="match status" value="1"/>
</dbReference>
<dbReference type="InterPro" id="IPR008248">
    <property type="entry name" value="CheB-like"/>
</dbReference>
<evidence type="ECO:0000256" key="3">
    <source>
        <dbReference type="HAMAP-Rule" id="MF_00099"/>
    </source>
</evidence>
<evidence type="ECO:0000256" key="6">
    <source>
        <dbReference type="SAM" id="MobiDB-lite"/>
    </source>
</evidence>
<dbReference type="SUPFAM" id="SSF52172">
    <property type="entry name" value="CheY-like"/>
    <property type="match status" value="1"/>
</dbReference>
<dbReference type="InterPro" id="IPR000673">
    <property type="entry name" value="Sig_transdc_resp-reg_Me-estase"/>
</dbReference>
<sequence>MTLDVNVSKRVLIADDSAFMRKLISEIISSHPSLEVVDTARNGQEAVDKARLLKPDVMTLDIEMPVLDGLGALQLIMKDNPLPVVMLSSTTKEGAENTIRAMEYGAVDFITKPGGAISLNLRDSEKVIIEKVLDASKIDMLKIFPRRAAAAPSIPSVTTTGTKLTSSSKRSIVPPTEGALPRSAVKQFMVIGTSTGGPRALQQVLVSLPKDIGVPILIVQHMPAGFTKSLADRLNSLCEISVKEAENGELIEKNTAYIAPGGKHLKVARVGVSYAIRLDDQDAPRMGHRPAVDVLLESVSELPELQFATAIMTGMGHDGLQGMKILKEKCKVFTIAESEETAVVYGMPRAIQEAGLADISANVQDIGKLLTEHVKY</sequence>
<dbReference type="HAMAP" id="MF_00099">
    <property type="entry name" value="CheB_chemtxs"/>
    <property type="match status" value="1"/>
</dbReference>
<dbReference type="EMBL" id="CP116341">
    <property type="protein sequence ID" value="WOV85297.1"/>
    <property type="molecule type" value="Genomic_DNA"/>
</dbReference>
<comment type="similarity">
    <text evidence="3">Belongs to the CheB family.</text>
</comment>
<feature type="domain" description="Response regulatory" evidence="7">
    <location>
        <begin position="10"/>
        <end position="127"/>
    </location>
</feature>
<feature type="active site" evidence="3 4">
    <location>
        <position position="194"/>
    </location>
</feature>
<comment type="catalytic activity">
    <reaction evidence="2 3">
        <text>[protein]-L-glutamate 5-O-methyl ester + H2O = L-glutamyl-[protein] + methanol + H(+)</text>
        <dbReference type="Rhea" id="RHEA:23236"/>
        <dbReference type="Rhea" id="RHEA-COMP:10208"/>
        <dbReference type="Rhea" id="RHEA-COMP:10311"/>
        <dbReference type="ChEBI" id="CHEBI:15377"/>
        <dbReference type="ChEBI" id="CHEBI:15378"/>
        <dbReference type="ChEBI" id="CHEBI:17790"/>
        <dbReference type="ChEBI" id="CHEBI:29973"/>
        <dbReference type="ChEBI" id="CHEBI:82795"/>
        <dbReference type="EC" id="3.1.1.61"/>
    </reaction>
</comment>
<dbReference type="InterPro" id="IPR001789">
    <property type="entry name" value="Sig_transdc_resp-reg_receiver"/>
</dbReference>
<feature type="active site" evidence="3 4">
    <location>
        <position position="318"/>
    </location>
</feature>
<accession>A0ABZ0KY14</accession>
<keyword evidence="3" id="KW-0963">Cytoplasm</keyword>
<evidence type="ECO:0000313" key="10">
    <source>
        <dbReference type="Proteomes" id="UP001303532"/>
    </source>
</evidence>
<evidence type="ECO:0000256" key="2">
    <source>
        <dbReference type="ARBA" id="ARBA00048267"/>
    </source>
</evidence>
<keyword evidence="1 3" id="KW-0378">Hydrolase</keyword>
<dbReference type="SUPFAM" id="SSF52738">
    <property type="entry name" value="Methylesterase CheB, C-terminal domain"/>
    <property type="match status" value="1"/>
</dbReference>
<evidence type="ECO:0000256" key="4">
    <source>
        <dbReference type="PROSITE-ProRule" id="PRU00050"/>
    </source>
</evidence>
<dbReference type="PROSITE" id="PS50110">
    <property type="entry name" value="RESPONSE_REGULATORY"/>
    <property type="match status" value="1"/>
</dbReference>
<feature type="active site" evidence="3 4">
    <location>
        <position position="221"/>
    </location>
</feature>
<organism evidence="9 10">
    <name type="scientific">Sporosarcina jeotgali</name>
    <dbReference type="NCBI Taxonomy" id="3020056"/>
    <lineage>
        <taxon>Bacteria</taxon>
        <taxon>Bacillati</taxon>
        <taxon>Bacillota</taxon>
        <taxon>Bacilli</taxon>
        <taxon>Bacillales</taxon>
        <taxon>Caryophanaceae</taxon>
        <taxon>Sporosarcina</taxon>
    </lineage>
</organism>
<name>A0ABZ0KY14_9BACL</name>
<dbReference type="Gene3D" id="3.40.50.2300">
    <property type="match status" value="1"/>
</dbReference>
<feature type="region of interest" description="Disordered" evidence="6">
    <location>
        <begin position="155"/>
        <end position="176"/>
    </location>
</feature>
<dbReference type="PIRSF" id="PIRSF000876">
    <property type="entry name" value="RR_chemtxs_CheB"/>
    <property type="match status" value="1"/>
</dbReference>
<dbReference type="CDD" id="cd17541">
    <property type="entry name" value="REC_CheB-like"/>
    <property type="match status" value="1"/>
</dbReference>
<proteinExistence type="inferred from homology"/>
<dbReference type="PANTHER" id="PTHR42872:SF3">
    <property type="entry name" value="PROTEIN-GLUTAMATE METHYLESTERASE_PROTEIN-GLUTAMINE GLUTAMINASE 1"/>
    <property type="match status" value="1"/>
</dbReference>
<evidence type="ECO:0000313" key="9">
    <source>
        <dbReference type="EMBL" id="WOV85297.1"/>
    </source>
</evidence>
<dbReference type="EC" id="3.1.1.61" evidence="3"/>
<dbReference type="InterPro" id="IPR035909">
    <property type="entry name" value="CheB_C"/>
</dbReference>
<feature type="compositionally biased region" description="Low complexity" evidence="6">
    <location>
        <begin position="155"/>
        <end position="171"/>
    </location>
</feature>
<keyword evidence="3 4" id="KW-0145">Chemotaxis</keyword>
<evidence type="ECO:0000259" key="8">
    <source>
        <dbReference type="PROSITE" id="PS50122"/>
    </source>
</evidence>
<comment type="function">
    <text evidence="3">Involved in chemotaxis. Part of a chemotaxis signal transduction system that modulates chemotaxis in response to various stimuli. Catalyzes the demethylation of specific methylglutamate residues introduced into the chemoreceptors (methyl-accepting chemotaxis proteins or MCP) by CheR. Also mediates the irreversible deamidation of specific glutamine residues to glutamic acid.</text>
</comment>
<evidence type="ECO:0000259" key="7">
    <source>
        <dbReference type="PROSITE" id="PS50110"/>
    </source>
</evidence>
<dbReference type="Proteomes" id="UP001303532">
    <property type="component" value="Chromosome"/>
</dbReference>
<comment type="subcellular location">
    <subcellularLocation>
        <location evidence="3">Cytoplasm</location>
    </subcellularLocation>
</comment>
<reference evidence="9 10" key="1">
    <citation type="submission" date="2023-01" db="EMBL/GenBank/DDBJ databases">
        <title>Sporosarcina sp. nov., isolated from Korean tranditional fermented seafood 'Jeotgal'.</title>
        <authorList>
            <person name="Yang A.-I."/>
        </authorList>
    </citation>
    <scope>NUCLEOTIDE SEQUENCE [LARGE SCALE GENOMIC DNA]</scope>
    <source>
        <strain evidence="9 10">B2O-1</strain>
    </source>
</reference>
<comment type="PTM">
    <text evidence="3">Phosphorylated by CheA. Phosphorylation of the N-terminal regulatory domain activates the methylesterase activity.</text>
</comment>
<gene>
    <name evidence="3" type="primary">cheB</name>
    <name evidence="9" type="ORF">PGH26_05015</name>
</gene>
<dbReference type="Gene3D" id="3.40.50.180">
    <property type="entry name" value="Methylesterase CheB, C-terminal domain"/>
    <property type="match status" value="1"/>
</dbReference>
<keyword evidence="10" id="KW-1185">Reference proteome</keyword>
<dbReference type="CDD" id="cd16432">
    <property type="entry name" value="CheB_Rec"/>
    <property type="match status" value="1"/>
</dbReference>
<protein>
    <recommendedName>
        <fullName evidence="3">Protein-glutamate methylesterase/protein-glutamine glutaminase</fullName>
        <ecNumber evidence="3">3.1.1.61</ecNumber>
        <ecNumber evidence="3">3.5.1.44</ecNumber>
    </recommendedName>
</protein>
<evidence type="ECO:0000256" key="5">
    <source>
        <dbReference type="PROSITE-ProRule" id="PRU00169"/>
    </source>
</evidence>
<feature type="domain" description="CheB-type methylesterase" evidence="8">
    <location>
        <begin position="181"/>
        <end position="376"/>
    </location>
</feature>
<dbReference type="Pfam" id="PF01339">
    <property type="entry name" value="CheB_methylest"/>
    <property type="match status" value="1"/>
</dbReference>
<dbReference type="SMART" id="SM00448">
    <property type="entry name" value="REC"/>
    <property type="match status" value="1"/>
</dbReference>
<dbReference type="PROSITE" id="PS50122">
    <property type="entry name" value="CHEB"/>
    <property type="match status" value="1"/>
</dbReference>
<dbReference type="Pfam" id="PF00072">
    <property type="entry name" value="Response_reg"/>
    <property type="match status" value="1"/>
</dbReference>
<dbReference type="RefSeq" id="WP_323692915.1">
    <property type="nucleotide sequence ID" value="NZ_CP116341.1"/>
</dbReference>
<dbReference type="InterPro" id="IPR011006">
    <property type="entry name" value="CheY-like_superfamily"/>
</dbReference>
<feature type="modified residue" description="4-aspartylphosphate" evidence="3 5">
    <location>
        <position position="61"/>
    </location>
</feature>
<dbReference type="EC" id="3.5.1.44" evidence="3"/>
<comment type="domain">
    <text evidence="3">Contains a C-terminal catalytic domain, and an N-terminal region which modulates catalytic activity.</text>
</comment>
<dbReference type="NCBIfam" id="NF001965">
    <property type="entry name" value="PRK00742.1"/>
    <property type="match status" value="1"/>
</dbReference>
<keyword evidence="3 5" id="KW-0597">Phosphoprotein</keyword>
<comment type="catalytic activity">
    <reaction evidence="3">
        <text>L-glutaminyl-[protein] + H2O = L-glutamyl-[protein] + NH4(+)</text>
        <dbReference type="Rhea" id="RHEA:16441"/>
        <dbReference type="Rhea" id="RHEA-COMP:10207"/>
        <dbReference type="Rhea" id="RHEA-COMP:10208"/>
        <dbReference type="ChEBI" id="CHEBI:15377"/>
        <dbReference type="ChEBI" id="CHEBI:28938"/>
        <dbReference type="ChEBI" id="CHEBI:29973"/>
        <dbReference type="ChEBI" id="CHEBI:30011"/>
        <dbReference type="EC" id="3.5.1.44"/>
    </reaction>
</comment>
<evidence type="ECO:0000256" key="1">
    <source>
        <dbReference type="ARBA" id="ARBA00022801"/>
    </source>
</evidence>